<evidence type="ECO:0000256" key="2">
    <source>
        <dbReference type="ARBA" id="ARBA00004167"/>
    </source>
</evidence>
<dbReference type="GO" id="GO:0031418">
    <property type="term" value="F:L-ascorbic acid binding"/>
    <property type="evidence" value="ECO:0007669"/>
    <property type="project" value="InterPro"/>
</dbReference>
<evidence type="ECO:0000256" key="9">
    <source>
        <dbReference type="ARBA" id="ARBA00023004"/>
    </source>
</evidence>
<dbReference type="PANTHER" id="PTHR10869">
    <property type="entry name" value="PROLYL 4-HYDROXYLASE ALPHA SUBUNIT"/>
    <property type="match status" value="1"/>
</dbReference>
<proteinExistence type="predicted"/>
<evidence type="ECO:0008006" key="15">
    <source>
        <dbReference type="Google" id="ProtNLM"/>
    </source>
</evidence>
<dbReference type="Pfam" id="PF13640">
    <property type="entry name" value="2OG-FeII_Oxy_3"/>
    <property type="match status" value="1"/>
</dbReference>
<reference evidence="13 14" key="1">
    <citation type="submission" date="2016-09" db="EMBL/GenBank/DDBJ databases">
        <title>Extensive genetic diversity and differential bi-allelic expression allows diatom success in the polar Southern Ocean.</title>
        <authorList>
            <consortium name="DOE Joint Genome Institute"/>
            <person name="Mock T."/>
            <person name="Otillar R.P."/>
            <person name="Strauss J."/>
            <person name="Dupont C."/>
            <person name="Frickenhaus S."/>
            <person name="Maumus F."/>
            <person name="Mcmullan M."/>
            <person name="Sanges R."/>
            <person name="Schmutz J."/>
            <person name="Toseland A."/>
            <person name="Valas R."/>
            <person name="Veluchamy A."/>
            <person name="Ward B.J."/>
            <person name="Allen A."/>
            <person name="Barry K."/>
            <person name="Falciatore A."/>
            <person name="Ferrante M."/>
            <person name="Fortunato A.E."/>
            <person name="Gloeckner G."/>
            <person name="Gruber A."/>
            <person name="Hipkin R."/>
            <person name="Janech M."/>
            <person name="Kroth P."/>
            <person name="Leese F."/>
            <person name="Lindquist E."/>
            <person name="Lyon B.R."/>
            <person name="Martin J."/>
            <person name="Mayer C."/>
            <person name="Parker M."/>
            <person name="Quesneville H."/>
            <person name="Raymond J."/>
            <person name="Uhlig C."/>
            <person name="Valentin K.U."/>
            <person name="Worden A.Z."/>
            <person name="Armbrust E.V."/>
            <person name="Bowler C."/>
            <person name="Green B."/>
            <person name="Moulton V."/>
            <person name="Van Oosterhout C."/>
            <person name="Grigoriev I."/>
        </authorList>
    </citation>
    <scope>NUCLEOTIDE SEQUENCE [LARGE SCALE GENOMIC DNA]</scope>
    <source>
        <strain evidence="13 14">CCMP1102</strain>
    </source>
</reference>
<dbReference type="PROSITE" id="PS51670">
    <property type="entry name" value="SHKT"/>
    <property type="match status" value="1"/>
</dbReference>
<feature type="domain" description="Fe2OG dioxygenase" evidence="11">
    <location>
        <begin position="254"/>
        <end position="359"/>
    </location>
</feature>
<sequence>MLEYCSRSCKQCPDQAEELAAILAEKVKKVKVYTKEELRIGEDMGEPQSLEAPEFHVSEKETTARIDASRLYLQDSDFDDDLIEICLNKHEKCFAWAVAGECEKNKKYMISSCAPACMTCDKLTVESRCPIDPDAKAAWESGSLNAMFERLTSEPIITQYNVTILSSPPEPWVVIVDGVVTEEESKRFIELGDVEGFERSQDVGAKNPDGTYGSIVSTGRTSTNAWCNEKCHDDPVAVNVQKRLSYLTMINETNSEYLQLLKYKPGQFYEDHHDYIEHNLNRQQGVRILTAYLYLNDVEAGGGTKFTGLDLTVMPKLGRALFWPSVFNDKPHEKDGRTNHQALPVEAGVKFGANGWFHQYDFKVCTGYHL</sequence>
<dbReference type="SMART" id="SM00254">
    <property type="entry name" value="ShKT"/>
    <property type="match status" value="1"/>
</dbReference>
<evidence type="ECO:0000259" key="11">
    <source>
        <dbReference type="PROSITE" id="PS51471"/>
    </source>
</evidence>
<keyword evidence="10" id="KW-0472">Membrane</keyword>
<evidence type="ECO:0000256" key="1">
    <source>
        <dbReference type="ARBA" id="ARBA00001961"/>
    </source>
</evidence>
<dbReference type="InterPro" id="IPR003582">
    <property type="entry name" value="ShKT_dom"/>
</dbReference>
<keyword evidence="9" id="KW-0408">Iron</keyword>
<comment type="subcellular location">
    <subcellularLocation>
        <location evidence="3">Endomembrane system</location>
    </subcellularLocation>
    <subcellularLocation>
        <location evidence="2">Membrane</location>
        <topology evidence="2">Single-pass membrane protein</topology>
    </subcellularLocation>
</comment>
<dbReference type="SMART" id="SM00702">
    <property type="entry name" value="P4Hc"/>
    <property type="match status" value="1"/>
</dbReference>
<evidence type="ECO:0000256" key="6">
    <source>
        <dbReference type="ARBA" id="ARBA00022964"/>
    </source>
</evidence>
<evidence type="ECO:0000256" key="5">
    <source>
        <dbReference type="ARBA" id="ARBA00022723"/>
    </source>
</evidence>
<keyword evidence="5" id="KW-0479">Metal-binding</keyword>
<dbReference type="InterPro" id="IPR006620">
    <property type="entry name" value="Pro_4_hyd_alph"/>
</dbReference>
<evidence type="ECO:0000259" key="12">
    <source>
        <dbReference type="PROSITE" id="PS51670"/>
    </source>
</evidence>
<keyword evidence="8" id="KW-0560">Oxidoreductase</keyword>
<keyword evidence="4" id="KW-0812">Transmembrane</keyword>
<dbReference type="FunFam" id="2.60.120.620:FF:000031">
    <property type="entry name" value="Predicted protein"/>
    <property type="match status" value="1"/>
</dbReference>
<dbReference type="AlphaFoldDB" id="A0A1E7FP20"/>
<gene>
    <name evidence="13" type="ORF">FRACYDRAFT_206670</name>
</gene>
<dbReference type="GO" id="GO:0005783">
    <property type="term" value="C:endoplasmic reticulum"/>
    <property type="evidence" value="ECO:0007669"/>
    <property type="project" value="TreeGrafter"/>
</dbReference>
<evidence type="ECO:0000256" key="8">
    <source>
        <dbReference type="ARBA" id="ARBA00023002"/>
    </source>
</evidence>
<dbReference type="InterPro" id="IPR005123">
    <property type="entry name" value="Oxoglu/Fe-dep_dioxygenase_dom"/>
</dbReference>
<evidence type="ECO:0000256" key="7">
    <source>
        <dbReference type="ARBA" id="ARBA00022989"/>
    </source>
</evidence>
<keyword evidence="14" id="KW-1185">Reference proteome</keyword>
<evidence type="ECO:0000256" key="4">
    <source>
        <dbReference type="ARBA" id="ARBA00022692"/>
    </source>
</evidence>
<dbReference type="InterPro" id="IPR045054">
    <property type="entry name" value="P4HA-like"/>
</dbReference>
<dbReference type="PROSITE" id="PS51471">
    <property type="entry name" value="FE2OG_OXY"/>
    <property type="match status" value="1"/>
</dbReference>
<keyword evidence="6" id="KW-0223">Dioxygenase</keyword>
<evidence type="ECO:0000313" key="13">
    <source>
        <dbReference type="EMBL" id="OEU19886.1"/>
    </source>
</evidence>
<evidence type="ECO:0000256" key="3">
    <source>
        <dbReference type="ARBA" id="ARBA00004308"/>
    </source>
</evidence>
<organism evidence="13 14">
    <name type="scientific">Fragilariopsis cylindrus CCMP1102</name>
    <dbReference type="NCBI Taxonomy" id="635003"/>
    <lineage>
        <taxon>Eukaryota</taxon>
        <taxon>Sar</taxon>
        <taxon>Stramenopiles</taxon>
        <taxon>Ochrophyta</taxon>
        <taxon>Bacillariophyta</taxon>
        <taxon>Bacillariophyceae</taxon>
        <taxon>Bacillariophycidae</taxon>
        <taxon>Bacillariales</taxon>
        <taxon>Bacillariaceae</taxon>
        <taxon>Fragilariopsis</taxon>
    </lineage>
</organism>
<evidence type="ECO:0000313" key="14">
    <source>
        <dbReference type="Proteomes" id="UP000095751"/>
    </source>
</evidence>
<dbReference type="OrthoDB" id="10259408at2759"/>
<dbReference type="GO" id="GO:0004656">
    <property type="term" value="F:procollagen-proline 4-dioxygenase activity"/>
    <property type="evidence" value="ECO:0007669"/>
    <property type="project" value="TreeGrafter"/>
</dbReference>
<keyword evidence="7" id="KW-1133">Transmembrane helix</keyword>
<dbReference type="PANTHER" id="PTHR10869:SF235">
    <property type="entry name" value="PROCOLLAGEN-PROLINE 4-DIOXYGENASE"/>
    <property type="match status" value="1"/>
</dbReference>
<dbReference type="Gene3D" id="2.60.120.620">
    <property type="entry name" value="q2cbj1_9rhob like domain"/>
    <property type="match status" value="1"/>
</dbReference>
<dbReference type="KEGG" id="fcy:FRACYDRAFT_206670"/>
<dbReference type="InterPro" id="IPR044862">
    <property type="entry name" value="Pro_4_hyd_alph_FE2OG_OXY"/>
</dbReference>
<evidence type="ECO:0000256" key="10">
    <source>
        <dbReference type="ARBA" id="ARBA00023136"/>
    </source>
</evidence>
<comment type="cofactor">
    <cofactor evidence="1">
        <name>L-ascorbate</name>
        <dbReference type="ChEBI" id="CHEBI:38290"/>
    </cofactor>
</comment>
<dbReference type="GO" id="GO:0016020">
    <property type="term" value="C:membrane"/>
    <property type="evidence" value="ECO:0007669"/>
    <property type="project" value="UniProtKB-SubCell"/>
</dbReference>
<dbReference type="EMBL" id="KV784355">
    <property type="protein sequence ID" value="OEU19886.1"/>
    <property type="molecule type" value="Genomic_DNA"/>
</dbReference>
<feature type="domain" description="ShKT" evidence="12">
    <location>
        <begin position="86"/>
        <end position="120"/>
    </location>
</feature>
<protein>
    <recommendedName>
        <fullName evidence="15">Fe2OG dioxygenase domain-containing protein</fullName>
    </recommendedName>
</protein>
<dbReference type="Proteomes" id="UP000095751">
    <property type="component" value="Unassembled WGS sequence"/>
</dbReference>
<name>A0A1E7FP20_9STRA</name>
<accession>A0A1E7FP20</accession>
<dbReference type="InParanoid" id="A0A1E7FP20"/>
<dbReference type="GO" id="GO:0005506">
    <property type="term" value="F:iron ion binding"/>
    <property type="evidence" value="ECO:0007669"/>
    <property type="project" value="InterPro"/>
</dbReference>